<name>A0A7H9I154_9SACH</name>
<dbReference type="SUPFAM" id="SSF54897">
    <property type="entry name" value="Protease propeptides/inhibitors"/>
    <property type="match status" value="1"/>
</dbReference>
<dbReference type="EMBL" id="CP059274">
    <property type="protein sequence ID" value="QLQ82625.1"/>
    <property type="molecule type" value="Genomic_DNA"/>
</dbReference>
<dbReference type="OrthoDB" id="5518345at2759"/>
<dbReference type="InterPro" id="IPR037045">
    <property type="entry name" value="S8pro/Inhibitor_I9_sf"/>
</dbReference>
<organism evidence="1 2">
    <name type="scientific">Torulaspora globosa</name>
    <dbReference type="NCBI Taxonomy" id="48254"/>
    <lineage>
        <taxon>Eukaryota</taxon>
        <taxon>Fungi</taxon>
        <taxon>Dikarya</taxon>
        <taxon>Ascomycota</taxon>
        <taxon>Saccharomycotina</taxon>
        <taxon>Saccharomycetes</taxon>
        <taxon>Saccharomycetales</taxon>
        <taxon>Saccharomycetaceae</taxon>
        <taxon>Torulaspora</taxon>
    </lineage>
</organism>
<gene>
    <name evidence="1" type="ORF">HG537_0H03880</name>
</gene>
<accession>A0A7H9I154</accession>
<reference evidence="1 2" key="1">
    <citation type="submission" date="2020-06" db="EMBL/GenBank/DDBJ databases">
        <title>The yeast mating-type switching endonuclease HO is a domesticated member of an unorthodox homing genetic element family.</title>
        <authorList>
            <person name="Coughlan A.Y."/>
            <person name="Lombardi L."/>
            <person name="Braun-Galleani S."/>
            <person name="Martos A.R."/>
            <person name="Galeote V."/>
            <person name="Bigey F."/>
            <person name="Dequin S."/>
            <person name="Byrne K.P."/>
            <person name="Wolfe K.H."/>
        </authorList>
    </citation>
    <scope>NUCLEOTIDE SEQUENCE [LARGE SCALE GENOMIC DNA]</scope>
    <source>
        <strain evidence="1 2">CBS2947</strain>
    </source>
</reference>
<dbReference type="Gene3D" id="3.30.70.80">
    <property type="entry name" value="Peptidase S8 propeptide/proteinase inhibitor I9"/>
    <property type="match status" value="1"/>
</dbReference>
<proteinExistence type="predicted"/>
<protein>
    <submittedName>
        <fullName evidence="1">Uncharacterized protein</fullName>
    </submittedName>
</protein>
<evidence type="ECO:0000313" key="2">
    <source>
        <dbReference type="Proteomes" id="UP000510647"/>
    </source>
</evidence>
<sequence length="81" mass="9324">MSSAILDDIKSVVYNMGAKITHEYSLIRGFTMDASDELLPRLKQKLLEVENTFGYRVHLERDSEVHSFRSHDESLEKGDHS</sequence>
<dbReference type="AlphaFoldDB" id="A0A7H9I154"/>
<dbReference type="Proteomes" id="UP000510647">
    <property type="component" value="Chromosome 8"/>
</dbReference>
<evidence type="ECO:0000313" key="1">
    <source>
        <dbReference type="EMBL" id="QLQ82625.1"/>
    </source>
</evidence>
<keyword evidence="2" id="KW-1185">Reference proteome</keyword>